<evidence type="ECO:0000313" key="2">
    <source>
        <dbReference type="EMBL" id="CZR55997.1"/>
    </source>
</evidence>
<dbReference type="CDD" id="cd00882">
    <property type="entry name" value="Ras_like_GTPase"/>
    <property type="match status" value="1"/>
</dbReference>
<dbReference type="InterPro" id="IPR027417">
    <property type="entry name" value="P-loop_NTPase"/>
</dbReference>
<gene>
    <name evidence="2" type="ORF">PAC_05885</name>
</gene>
<evidence type="ECO:0008006" key="4">
    <source>
        <dbReference type="Google" id="ProtNLM"/>
    </source>
</evidence>
<proteinExistence type="predicted"/>
<dbReference type="Gene3D" id="3.40.50.300">
    <property type="entry name" value="P-loop containing nucleotide triphosphate hydrolases"/>
    <property type="match status" value="2"/>
</dbReference>
<organism evidence="2 3">
    <name type="scientific">Phialocephala subalpina</name>
    <dbReference type="NCBI Taxonomy" id="576137"/>
    <lineage>
        <taxon>Eukaryota</taxon>
        <taxon>Fungi</taxon>
        <taxon>Dikarya</taxon>
        <taxon>Ascomycota</taxon>
        <taxon>Pezizomycotina</taxon>
        <taxon>Leotiomycetes</taxon>
        <taxon>Helotiales</taxon>
        <taxon>Mollisiaceae</taxon>
        <taxon>Phialocephala</taxon>
        <taxon>Phialocephala fortinii species complex</taxon>
    </lineage>
</organism>
<dbReference type="OrthoDB" id="8954335at2759"/>
<feature type="compositionally biased region" description="Polar residues" evidence="1">
    <location>
        <begin position="75"/>
        <end position="87"/>
    </location>
</feature>
<feature type="compositionally biased region" description="Polar residues" evidence="1">
    <location>
        <begin position="28"/>
        <end position="68"/>
    </location>
</feature>
<evidence type="ECO:0000256" key="1">
    <source>
        <dbReference type="SAM" id="MobiDB-lite"/>
    </source>
</evidence>
<sequence length="478" mass="52787">MPGSFPIQEGFWPQDRQQFTERRIETAPSPSGQIAFRSSSTSQRRTVASPSENVGRTSGPSRDFNSSPAGMASGPSRSAATFQQNATAGRAPPNHSLNPNPAPSRNPPIVQQRISSKSGPSRAPRSVLIAVFGMTGTGKTSLIKNLAGDSARKLKTGHGLESCTQDIETVEWLECSYHTDTLLSGIIYLHRISDIRMSGSSIKNLRMFRKLCGSENMSKATLVTTMWDKVTPEEGALRERGSLVKRHDGSRESAEALVHDMLDNVPMTIKLQEEIASGKALIDTDAGASINEEILKLQKQHVEELEAVKEEMAWAMKQGNKALQEQLQAEHARMIAEIKKRAQEQEQLHQIRISKLERELSAASLDRKKLEDGLKAQREASRRQEEQASRLERDVKSMSNDRQRLENLVESQNKLLLAAQTAKVAAPTFYGGSKDVVCIPGCGATYTIYGPGANRCPSCRKAFNNDEVSWNAMRWNMT</sequence>
<dbReference type="AlphaFoldDB" id="A0A1L7WTA0"/>
<feature type="region of interest" description="Disordered" evidence="1">
    <location>
        <begin position="24"/>
        <end position="122"/>
    </location>
</feature>
<dbReference type="SUPFAM" id="SSF52540">
    <property type="entry name" value="P-loop containing nucleoside triphosphate hydrolases"/>
    <property type="match status" value="1"/>
</dbReference>
<evidence type="ECO:0000313" key="3">
    <source>
        <dbReference type="Proteomes" id="UP000184330"/>
    </source>
</evidence>
<dbReference type="EMBL" id="FJOG01000007">
    <property type="protein sequence ID" value="CZR55997.1"/>
    <property type="molecule type" value="Genomic_DNA"/>
</dbReference>
<keyword evidence="3" id="KW-1185">Reference proteome</keyword>
<dbReference type="Proteomes" id="UP000184330">
    <property type="component" value="Unassembled WGS sequence"/>
</dbReference>
<reference evidence="2 3" key="1">
    <citation type="submission" date="2016-03" db="EMBL/GenBank/DDBJ databases">
        <authorList>
            <person name="Ploux O."/>
        </authorList>
    </citation>
    <scope>NUCLEOTIDE SEQUENCE [LARGE SCALE GENOMIC DNA]</scope>
    <source>
        <strain evidence="2 3">UAMH 11012</strain>
    </source>
</reference>
<name>A0A1L7WTA0_9HELO</name>
<feature type="region of interest" description="Disordered" evidence="1">
    <location>
        <begin position="371"/>
        <end position="401"/>
    </location>
</feature>
<accession>A0A1L7WTA0</accession>
<protein>
    <recommendedName>
        <fullName evidence="4">G domain-containing protein</fullName>
    </recommendedName>
</protein>